<proteinExistence type="predicted"/>
<dbReference type="RefSeq" id="WP_264733241.1">
    <property type="nucleotide sequence ID" value="NZ_JAPDNR010000001.1"/>
</dbReference>
<keyword evidence="2" id="KW-1185">Reference proteome</keyword>
<dbReference type="Proteomes" id="UP001207742">
    <property type="component" value="Unassembled WGS sequence"/>
</dbReference>
<protein>
    <recommendedName>
        <fullName evidence="3">DUF4625 domain-containing protein</fullName>
    </recommendedName>
</protein>
<comment type="caution">
    <text evidence="1">The sequence shown here is derived from an EMBL/GenBank/DDBJ whole genome shotgun (WGS) entry which is preliminary data.</text>
</comment>
<dbReference type="EMBL" id="JAPDNS010000002">
    <property type="protein sequence ID" value="MCW3486425.1"/>
    <property type="molecule type" value="Genomic_DNA"/>
</dbReference>
<organism evidence="1 2">
    <name type="scientific">Chitinophaga nivalis</name>
    <dbReference type="NCBI Taxonomy" id="2991709"/>
    <lineage>
        <taxon>Bacteria</taxon>
        <taxon>Pseudomonadati</taxon>
        <taxon>Bacteroidota</taxon>
        <taxon>Chitinophagia</taxon>
        <taxon>Chitinophagales</taxon>
        <taxon>Chitinophagaceae</taxon>
        <taxon>Chitinophaga</taxon>
    </lineage>
</organism>
<reference evidence="1 2" key="1">
    <citation type="submission" date="2022-10" db="EMBL/GenBank/DDBJ databases">
        <title>Chitinophaga nivalis PC15 sp. nov., isolated from Pyeongchang county, South Korea.</title>
        <authorList>
            <person name="Trinh H.N."/>
        </authorList>
    </citation>
    <scope>NUCLEOTIDE SEQUENCE [LARGE SCALE GENOMIC DNA]</scope>
    <source>
        <strain evidence="1 2">PC14</strain>
    </source>
</reference>
<dbReference type="PROSITE" id="PS51257">
    <property type="entry name" value="PROKAR_LIPOPROTEIN"/>
    <property type="match status" value="1"/>
</dbReference>
<gene>
    <name evidence="1" type="ORF">OL497_21165</name>
</gene>
<evidence type="ECO:0008006" key="3">
    <source>
        <dbReference type="Google" id="ProtNLM"/>
    </source>
</evidence>
<evidence type="ECO:0000313" key="2">
    <source>
        <dbReference type="Proteomes" id="UP001207742"/>
    </source>
</evidence>
<name>A0ABT3IR40_9BACT</name>
<accession>A0ABT3IR40</accession>
<evidence type="ECO:0000313" key="1">
    <source>
        <dbReference type="EMBL" id="MCW3486425.1"/>
    </source>
</evidence>
<sequence>MKKILFLFLVAGFFYACKKDGVGPKPIVTFKSYSVDSITPATNDMTIFLNVEDGDGDIEDTLTLGTIILSHFKDGKIDTAWTPKSMPEIGRSKGLNVKAEVRIPLQTIEIKFSDYVTIPKDSINFSIIIKDRAGNISDTLITPKISYRA</sequence>